<protein>
    <recommendedName>
        <fullName evidence="4">CUE domain-containing protein</fullName>
    </recommendedName>
</protein>
<gene>
    <name evidence="2" type="ORF">RFI_38838</name>
</gene>
<dbReference type="Proteomes" id="UP000023152">
    <property type="component" value="Unassembled WGS sequence"/>
</dbReference>
<feature type="compositionally biased region" description="Basic and acidic residues" evidence="1">
    <location>
        <begin position="42"/>
        <end position="70"/>
    </location>
</feature>
<dbReference type="EMBL" id="ASPP01046138">
    <property type="protein sequence ID" value="ETN98654.1"/>
    <property type="molecule type" value="Genomic_DNA"/>
</dbReference>
<proteinExistence type="predicted"/>
<organism evidence="2 3">
    <name type="scientific">Reticulomyxa filosa</name>
    <dbReference type="NCBI Taxonomy" id="46433"/>
    <lineage>
        <taxon>Eukaryota</taxon>
        <taxon>Sar</taxon>
        <taxon>Rhizaria</taxon>
        <taxon>Retaria</taxon>
        <taxon>Foraminifera</taxon>
        <taxon>Monothalamids</taxon>
        <taxon>Reticulomyxidae</taxon>
        <taxon>Reticulomyxa</taxon>
    </lineage>
</organism>
<accession>X6LD14</accession>
<evidence type="ECO:0000313" key="2">
    <source>
        <dbReference type="EMBL" id="ETN98654.1"/>
    </source>
</evidence>
<name>X6LD14_RETFI</name>
<evidence type="ECO:0000313" key="3">
    <source>
        <dbReference type="Proteomes" id="UP000023152"/>
    </source>
</evidence>
<dbReference type="AlphaFoldDB" id="X6LD14"/>
<evidence type="ECO:0000256" key="1">
    <source>
        <dbReference type="SAM" id="MobiDB-lite"/>
    </source>
</evidence>
<feature type="non-terminal residue" evidence="2">
    <location>
        <position position="1"/>
    </location>
</feature>
<feature type="non-terminal residue" evidence="2">
    <location>
        <position position="100"/>
    </location>
</feature>
<feature type="region of interest" description="Disordered" evidence="1">
    <location>
        <begin position="42"/>
        <end position="74"/>
    </location>
</feature>
<keyword evidence="3" id="KW-1185">Reference proteome</keyword>
<sequence>KKIKALMTLFGDAIDERELKKYLEENNGNVVLVIEQLTSKLMHRDTKESEEKKHSKEVEKKTEKVKKNEDNENVGEIKPGINLQGYCNNEKCLASKGKLL</sequence>
<dbReference type="CDD" id="cd14279">
    <property type="entry name" value="CUE"/>
    <property type="match status" value="1"/>
</dbReference>
<comment type="caution">
    <text evidence="2">The sequence shown here is derived from an EMBL/GenBank/DDBJ whole genome shotgun (WGS) entry which is preliminary data.</text>
</comment>
<reference evidence="2 3" key="1">
    <citation type="journal article" date="2013" name="Curr. Biol.">
        <title>The Genome of the Foraminiferan Reticulomyxa filosa.</title>
        <authorList>
            <person name="Glockner G."/>
            <person name="Hulsmann N."/>
            <person name="Schleicher M."/>
            <person name="Noegel A.A."/>
            <person name="Eichinger L."/>
            <person name="Gallinger C."/>
            <person name="Pawlowski J."/>
            <person name="Sierra R."/>
            <person name="Euteneuer U."/>
            <person name="Pillet L."/>
            <person name="Moustafa A."/>
            <person name="Platzer M."/>
            <person name="Groth M."/>
            <person name="Szafranski K."/>
            <person name="Schliwa M."/>
        </authorList>
    </citation>
    <scope>NUCLEOTIDE SEQUENCE [LARGE SCALE GENOMIC DNA]</scope>
</reference>
<evidence type="ECO:0008006" key="4">
    <source>
        <dbReference type="Google" id="ProtNLM"/>
    </source>
</evidence>